<keyword evidence="10" id="KW-0678">Repressor</keyword>
<evidence type="ECO:0000256" key="23">
    <source>
        <dbReference type="SAM" id="Coils"/>
    </source>
</evidence>
<keyword evidence="28" id="KW-1185">Reference proteome</keyword>
<keyword evidence="18" id="KW-0804">Transcription</keyword>
<feature type="region of interest" description="Disordered" evidence="24">
    <location>
        <begin position="671"/>
        <end position="702"/>
    </location>
</feature>
<feature type="compositionally biased region" description="Basic and acidic residues" evidence="24">
    <location>
        <begin position="528"/>
        <end position="537"/>
    </location>
</feature>
<dbReference type="GO" id="GO:0006915">
    <property type="term" value="P:apoptotic process"/>
    <property type="evidence" value="ECO:0007669"/>
    <property type="project" value="UniProtKB-KW"/>
</dbReference>
<keyword evidence="20" id="KW-0539">Nucleus</keyword>
<dbReference type="GO" id="GO:0003714">
    <property type="term" value="F:transcription corepressor activity"/>
    <property type="evidence" value="ECO:0007669"/>
    <property type="project" value="TreeGrafter"/>
</dbReference>
<evidence type="ECO:0000256" key="14">
    <source>
        <dbReference type="ARBA" id="ARBA00022843"/>
    </source>
</evidence>
<dbReference type="Gene3D" id="1.20.58.2170">
    <property type="match status" value="1"/>
</dbReference>
<comment type="similarity">
    <text evidence="6">Belongs to the DAXX family.</text>
</comment>
<dbReference type="InterPro" id="IPR038298">
    <property type="entry name" value="Daxx_N_sf"/>
</dbReference>
<dbReference type="GO" id="GO:0042981">
    <property type="term" value="P:regulation of apoptotic process"/>
    <property type="evidence" value="ECO:0007669"/>
    <property type="project" value="TreeGrafter"/>
</dbReference>
<evidence type="ECO:0000256" key="1">
    <source>
        <dbReference type="ARBA" id="ARBA00004322"/>
    </source>
</evidence>
<protein>
    <recommendedName>
        <fullName evidence="7">Death domain-associated protein 6</fullName>
    </recommendedName>
    <alternativeName>
        <fullName evidence="22">Daxx</fullName>
    </alternativeName>
</protein>
<dbReference type="GO" id="GO:0005730">
    <property type="term" value="C:nucleolus"/>
    <property type="evidence" value="ECO:0007669"/>
    <property type="project" value="UniProtKB-SubCell"/>
</dbReference>
<proteinExistence type="inferred from homology"/>
<feature type="domain" description="Daxx N-terminal Rassf1C-interacting" evidence="25">
    <location>
        <begin position="51"/>
        <end position="147"/>
    </location>
</feature>
<feature type="compositionally biased region" description="Polar residues" evidence="24">
    <location>
        <begin position="681"/>
        <end position="702"/>
    </location>
</feature>
<keyword evidence="8" id="KW-0158">Chromosome</keyword>
<evidence type="ECO:0000256" key="6">
    <source>
        <dbReference type="ARBA" id="ARBA00008592"/>
    </source>
</evidence>
<dbReference type="GeneTree" id="ENSGT00390000009448"/>
<feature type="compositionally biased region" description="Acidic residues" evidence="24">
    <location>
        <begin position="514"/>
        <end position="524"/>
    </location>
</feature>
<keyword evidence="9" id="KW-0963">Cytoplasm</keyword>
<sequence>MAEDNIILLDGDSDLEETHISVSNFCLASENVRATPVLNIVTVPAVAQEKSSEKDAEKVILKAQNEKLFAEFVEFCSKLSDGHPEVISFLKGRHEKARPEYLASTEFRNVIGRCLTRVQNKKGKVFVYINEVCTALKANSQKKKVPILRVETISEPSESRVAKDVQASTSEPAEGKASELQGPSTCLSEPQQEVKKRKSGSKRQIRYLENLLKVYTDEIRRLQEKELDLNELENEDSIYIQESRLKRKLVKIFDKLCELKNCSNLTGRVIEQRITYRGTRYPEINRKLEKFINKLKDFPDYQDVLKMIRKVNASHELGLGQKQMQRLAQDAFHEVGNRLQERRHLDLIYNFGSHLTDNYKPASDPAIIDSSLARRLRENRTTALSQLDDVIKKYAVMQDVGEEEERKKRQKKESLVTSTSNGSKEGSEKPSEKDTVEEAEEEEIDDAEEEEEDDDEEEEDDVSSDPDIDDELQKSQQVADLEEEEPEDEGKADGSDLDQETDDQKSQVEGSSGGDEEEDEDSGNDNELFDKEDKLDQVQEVELENTTSSLDSIKESESEQEISSETAVAPLDKGHKEELVQEVESLSSPAPESPQIQPTTANIGVLGSSSAMTRSKLSGLIAYPPPNIISKVGQWRQGGRGYFSKVTLLDDGTPIEEDKLDISLDLQMTCVDSPDSPIPTVDSTRSDSPFTSVVTSSQPSPRQRYSIMKVNAATQCDPEEVIVLSDSE</sequence>
<evidence type="ECO:0000256" key="24">
    <source>
        <dbReference type="SAM" id="MobiDB-lite"/>
    </source>
</evidence>
<dbReference type="PANTHER" id="PTHR12766">
    <property type="entry name" value="DEATH DOMAIN-ASSOCIATED PROTEIN 6 DAXX"/>
    <property type="match status" value="1"/>
</dbReference>
<dbReference type="GO" id="GO:0050681">
    <property type="term" value="F:nuclear androgen receptor binding"/>
    <property type="evidence" value="ECO:0007669"/>
    <property type="project" value="TreeGrafter"/>
</dbReference>
<accession>H2ZUZ5</accession>
<dbReference type="GO" id="GO:0042393">
    <property type="term" value="F:histone binding"/>
    <property type="evidence" value="ECO:0007669"/>
    <property type="project" value="InterPro"/>
</dbReference>
<evidence type="ECO:0000256" key="17">
    <source>
        <dbReference type="ARBA" id="ARBA00023054"/>
    </source>
</evidence>
<evidence type="ECO:0000256" key="16">
    <source>
        <dbReference type="ARBA" id="ARBA00023015"/>
    </source>
</evidence>
<evidence type="ECO:0000256" key="2">
    <source>
        <dbReference type="ARBA" id="ARBA00004496"/>
    </source>
</evidence>
<dbReference type="GO" id="GO:0000775">
    <property type="term" value="C:chromosome, centromeric region"/>
    <property type="evidence" value="ECO:0007669"/>
    <property type="project" value="UniProtKB-SubCell"/>
</dbReference>
<dbReference type="CDD" id="cd13151">
    <property type="entry name" value="DAXX_helical_bundle"/>
    <property type="match status" value="1"/>
</dbReference>
<feature type="domain" description="Daxx histone-binding" evidence="26">
    <location>
        <begin position="310"/>
        <end position="395"/>
    </location>
</feature>
<dbReference type="Bgee" id="ENSLACG00000001090">
    <property type="expression patterns" value="Expressed in chordate pharynx and 6 other cell types or tissues"/>
</dbReference>
<feature type="compositionally biased region" description="Polar residues" evidence="24">
    <location>
        <begin position="181"/>
        <end position="191"/>
    </location>
</feature>
<dbReference type="GO" id="GO:0006334">
    <property type="term" value="P:nucleosome assembly"/>
    <property type="evidence" value="ECO:0007669"/>
    <property type="project" value="TreeGrafter"/>
</dbReference>
<evidence type="ECO:0000256" key="22">
    <source>
        <dbReference type="ARBA" id="ARBA00029641"/>
    </source>
</evidence>
<dbReference type="FunCoup" id="H2ZUZ5">
    <property type="interactions" value="2598"/>
</dbReference>
<evidence type="ECO:0000256" key="8">
    <source>
        <dbReference type="ARBA" id="ARBA00022454"/>
    </source>
</evidence>
<evidence type="ECO:0000313" key="27">
    <source>
        <dbReference type="Ensembl" id="ENSLACP00000001216.1"/>
    </source>
</evidence>
<evidence type="ECO:0000256" key="12">
    <source>
        <dbReference type="ARBA" id="ARBA00022553"/>
    </source>
</evidence>
<dbReference type="InterPro" id="IPR031333">
    <property type="entry name" value="Daxx_N"/>
</dbReference>
<evidence type="ECO:0000256" key="20">
    <source>
        <dbReference type="ARBA" id="ARBA00023242"/>
    </source>
</evidence>
<dbReference type="GO" id="GO:0003713">
    <property type="term" value="F:transcription coactivator activity"/>
    <property type="evidence" value="ECO:0007669"/>
    <property type="project" value="TreeGrafter"/>
</dbReference>
<dbReference type="FunFam" id="1.10.8.810:FF:000001">
    <property type="entry name" value="Death domain-associated protein 6"/>
    <property type="match status" value="1"/>
</dbReference>
<dbReference type="InterPro" id="IPR046426">
    <property type="entry name" value="DAXX_histone-bd_sf"/>
</dbReference>
<keyword evidence="21" id="KW-0137">Centromere</keyword>
<dbReference type="PANTHER" id="PTHR12766:SF7">
    <property type="entry name" value="DEATH DOMAIN-ASSOCIATED PROTEIN 6"/>
    <property type="match status" value="1"/>
</dbReference>
<evidence type="ECO:0000256" key="13">
    <source>
        <dbReference type="ARBA" id="ARBA00022703"/>
    </source>
</evidence>
<evidence type="ECO:0000256" key="10">
    <source>
        <dbReference type="ARBA" id="ARBA00022491"/>
    </source>
</evidence>
<dbReference type="GO" id="GO:0005737">
    <property type="term" value="C:cytoplasm"/>
    <property type="evidence" value="ECO:0007669"/>
    <property type="project" value="UniProtKB-SubCell"/>
</dbReference>
<reference evidence="27" key="2">
    <citation type="submission" date="2025-08" db="UniProtKB">
        <authorList>
            <consortium name="Ensembl"/>
        </authorList>
    </citation>
    <scope>IDENTIFICATION</scope>
</reference>
<dbReference type="EMBL" id="AFYH01115883">
    <property type="status" value="NOT_ANNOTATED_CDS"/>
    <property type="molecule type" value="Genomic_DNA"/>
</dbReference>
<dbReference type="HOGENOM" id="CLU_022811_1_0_1"/>
<keyword evidence="19" id="KW-0143">Chaperone</keyword>
<evidence type="ECO:0000256" key="9">
    <source>
        <dbReference type="ARBA" id="ARBA00022490"/>
    </source>
</evidence>
<feature type="coiled-coil region" evidence="23">
    <location>
        <begin position="205"/>
        <end position="242"/>
    </location>
</feature>
<organism evidence="27 28">
    <name type="scientific">Latimeria chalumnae</name>
    <name type="common">Coelacanth</name>
    <dbReference type="NCBI Taxonomy" id="7897"/>
    <lineage>
        <taxon>Eukaryota</taxon>
        <taxon>Metazoa</taxon>
        <taxon>Chordata</taxon>
        <taxon>Craniata</taxon>
        <taxon>Vertebrata</taxon>
        <taxon>Euteleostomi</taxon>
        <taxon>Coelacanthiformes</taxon>
        <taxon>Coelacanthidae</taxon>
        <taxon>Latimeria</taxon>
    </lineage>
</organism>
<feature type="region of interest" description="Disordered" evidence="24">
    <location>
        <begin position="159"/>
        <end position="200"/>
    </location>
</feature>
<feature type="region of interest" description="Disordered" evidence="24">
    <location>
        <begin position="400"/>
        <end position="602"/>
    </location>
</feature>
<evidence type="ECO:0000259" key="26">
    <source>
        <dbReference type="Pfam" id="PF20920"/>
    </source>
</evidence>
<dbReference type="Pfam" id="PF03344">
    <property type="entry name" value="Daxx"/>
    <property type="match status" value="1"/>
</dbReference>
<feature type="compositionally biased region" description="Basic and acidic residues" evidence="24">
    <location>
        <begin position="425"/>
        <end position="436"/>
    </location>
</feature>
<dbReference type="AlphaFoldDB" id="H2ZUZ5"/>
<dbReference type="Gene3D" id="1.10.8.810">
    <property type="entry name" value="Daxx helical bundle domain"/>
    <property type="match status" value="1"/>
</dbReference>
<evidence type="ECO:0000259" key="25">
    <source>
        <dbReference type="Pfam" id="PF03344"/>
    </source>
</evidence>
<dbReference type="Pfam" id="PF20920">
    <property type="entry name" value="DAXX_hist_bd"/>
    <property type="match status" value="1"/>
</dbReference>
<dbReference type="STRING" id="7897.ENSLACP00000001216"/>
<keyword evidence="13" id="KW-0053">Apoptosis</keyword>
<feature type="compositionally biased region" description="Acidic residues" evidence="24">
    <location>
        <begin position="437"/>
        <end position="470"/>
    </location>
</feature>
<evidence type="ECO:0000256" key="18">
    <source>
        <dbReference type="ARBA" id="ARBA00023163"/>
    </source>
</evidence>
<evidence type="ECO:0000256" key="5">
    <source>
        <dbReference type="ARBA" id="ARBA00004642"/>
    </source>
</evidence>
<comment type="subcellular location">
    <subcellularLocation>
        <location evidence="3">Chromosome</location>
        <location evidence="3">Centromere</location>
    </subcellularLocation>
    <subcellularLocation>
        <location evidence="2">Cytoplasm</location>
    </subcellularLocation>
    <subcellularLocation>
        <location evidence="1">Nucleus</location>
        <location evidence="1">PML body</location>
    </subcellularLocation>
    <subcellularLocation>
        <location evidence="4">Nucleus</location>
        <location evidence="4">Nucleolus</location>
    </subcellularLocation>
    <subcellularLocation>
        <location evidence="5">Nucleus</location>
        <location evidence="5">Nucleoplasm</location>
    </subcellularLocation>
</comment>
<dbReference type="eggNOG" id="ENOG502QRS6">
    <property type="taxonomic scope" value="Eukaryota"/>
</dbReference>
<dbReference type="Proteomes" id="UP000008672">
    <property type="component" value="Unassembled WGS sequence"/>
</dbReference>
<reference evidence="28" key="1">
    <citation type="submission" date="2011-08" db="EMBL/GenBank/DDBJ databases">
        <title>The draft genome of Latimeria chalumnae.</title>
        <authorList>
            <person name="Di Palma F."/>
            <person name="Alfoldi J."/>
            <person name="Johnson J."/>
            <person name="Berlin A."/>
            <person name="Gnerre S."/>
            <person name="Jaffe D."/>
            <person name="MacCallum I."/>
            <person name="Young S."/>
            <person name="Walker B.J."/>
            <person name="Lander E."/>
            <person name="Lindblad-Toh K."/>
        </authorList>
    </citation>
    <scope>NUCLEOTIDE SEQUENCE [LARGE SCALE GENOMIC DNA]</scope>
    <source>
        <strain evidence="28">Wild caught</strain>
    </source>
</reference>
<dbReference type="CDD" id="cd13150">
    <property type="entry name" value="DAXX_histone_binding"/>
    <property type="match status" value="1"/>
</dbReference>
<dbReference type="GO" id="GO:0016605">
    <property type="term" value="C:PML body"/>
    <property type="evidence" value="ECO:0007669"/>
    <property type="project" value="UniProtKB-SubCell"/>
</dbReference>
<keyword evidence="11" id="KW-1017">Isopeptide bond</keyword>
<keyword evidence="15" id="KW-0156">Chromatin regulator</keyword>
<keyword evidence="14" id="KW-0832">Ubl conjugation</keyword>
<evidence type="ECO:0000256" key="15">
    <source>
        <dbReference type="ARBA" id="ARBA00022853"/>
    </source>
</evidence>
<evidence type="ECO:0000256" key="21">
    <source>
        <dbReference type="ARBA" id="ARBA00023328"/>
    </source>
</evidence>
<evidence type="ECO:0000256" key="11">
    <source>
        <dbReference type="ARBA" id="ARBA00022499"/>
    </source>
</evidence>
<feature type="compositionally biased region" description="Polar residues" evidence="24">
    <location>
        <begin position="415"/>
        <end position="424"/>
    </location>
</feature>
<reference evidence="27" key="3">
    <citation type="submission" date="2025-09" db="UniProtKB">
        <authorList>
            <consortium name="Ensembl"/>
        </authorList>
    </citation>
    <scope>IDENTIFICATION</scope>
</reference>
<evidence type="ECO:0000256" key="3">
    <source>
        <dbReference type="ARBA" id="ARBA00004584"/>
    </source>
</evidence>
<dbReference type="OMA" id="NSPHNED"/>
<keyword evidence="12" id="KW-0597">Phosphoprotein</keyword>
<evidence type="ECO:0000256" key="4">
    <source>
        <dbReference type="ARBA" id="ARBA00004604"/>
    </source>
</evidence>
<keyword evidence="16" id="KW-0805">Transcription regulation</keyword>
<dbReference type="InParanoid" id="H2ZUZ5"/>
<evidence type="ECO:0000313" key="28">
    <source>
        <dbReference type="Proteomes" id="UP000008672"/>
    </source>
</evidence>
<keyword evidence="17 23" id="KW-0175">Coiled coil</keyword>
<evidence type="ECO:0000256" key="7">
    <source>
        <dbReference type="ARBA" id="ARBA00019298"/>
    </source>
</evidence>
<evidence type="ECO:0000256" key="19">
    <source>
        <dbReference type="ARBA" id="ARBA00023186"/>
    </source>
</evidence>
<name>H2ZUZ5_LATCH</name>
<dbReference type="InterPro" id="IPR046378">
    <property type="entry name" value="DAXX_histone-bd"/>
</dbReference>
<gene>
    <name evidence="27" type="primary">DAXX</name>
</gene>
<dbReference type="Ensembl" id="ENSLACT00000001227.1">
    <property type="protein sequence ID" value="ENSLACP00000001216.1"/>
    <property type="gene ID" value="ENSLACG00000001090.1"/>
</dbReference>
<dbReference type="FunFam" id="1.20.58.2170:FF:000001">
    <property type="entry name" value="Death domain-associated protein 6"/>
    <property type="match status" value="1"/>
</dbReference>